<dbReference type="Gene3D" id="1.20.80.10">
    <property type="match status" value="1"/>
</dbReference>
<dbReference type="SMART" id="SM00219">
    <property type="entry name" value="TyrKc"/>
    <property type="match status" value="1"/>
</dbReference>
<dbReference type="Gene3D" id="3.10.20.90">
    <property type="entry name" value="Phosphatidylinositol 3-kinase Catalytic Subunit, Chain A, domain 1"/>
    <property type="match status" value="1"/>
</dbReference>
<dbReference type="PANTHER" id="PTHR46221:SF9">
    <property type="entry name" value="NON-SPECIFIC PROTEIN-TYROSINE KINASE"/>
    <property type="match status" value="1"/>
</dbReference>
<evidence type="ECO:0000256" key="20">
    <source>
        <dbReference type="PROSITE-ProRule" id="PRU10141"/>
    </source>
</evidence>
<dbReference type="InterPro" id="IPR035963">
    <property type="entry name" value="FERM_2"/>
</dbReference>
<organism evidence="25 26">
    <name type="scientific">Cimex lectularius</name>
    <name type="common">Bed bug</name>
    <name type="synonym">Acanthia lectularia</name>
    <dbReference type="NCBI Taxonomy" id="79782"/>
    <lineage>
        <taxon>Eukaryota</taxon>
        <taxon>Metazoa</taxon>
        <taxon>Ecdysozoa</taxon>
        <taxon>Arthropoda</taxon>
        <taxon>Hexapoda</taxon>
        <taxon>Insecta</taxon>
        <taxon>Pterygota</taxon>
        <taxon>Neoptera</taxon>
        <taxon>Paraneoptera</taxon>
        <taxon>Hemiptera</taxon>
        <taxon>Heteroptera</taxon>
        <taxon>Panheteroptera</taxon>
        <taxon>Cimicomorpha</taxon>
        <taxon>Cimicidae</taxon>
        <taxon>Cimex</taxon>
    </lineage>
</organism>
<evidence type="ECO:0000256" key="17">
    <source>
        <dbReference type="ARBA" id="ARBA00023273"/>
    </source>
</evidence>
<keyword evidence="8" id="KW-0597">Phosphoprotein</keyword>
<dbReference type="InterPro" id="IPR029071">
    <property type="entry name" value="Ubiquitin-like_domsf"/>
</dbReference>
<dbReference type="Pfam" id="PF21477">
    <property type="entry name" value="FERM_C_FAK1"/>
    <property type="match status" value="1"/>
</dbReference>
<reference evidence="25" key="1">
    <citation type="submission" date="2022-01" db="UniProtKB">
        <authorList>
            <consortium name="EnsemblMetazoa"/>
        </authorList>
    </citation>
    <scope>IDENTIFICATION</scope>
</reference>
<evidence type="ECO:0000313" key="25">
    <source>
        <dbReference type="EnsemblMetazoa" id="XP_014260186.2"/>
    </source>
</evidence>
<evidence type="ECO:0000256" key="12">
    <source>
        <dbReference type="ARBA" id="ARBA00022840"/>
    </source>
</evidence>
<feature type="binding site" evidence="20">
    <location>
        <position position="469"/>
    </location>
    <ligand>
        <name>ATP</name>
        <dbReference type="ChEBI" id="CHEBI:30616"/>
    </ligand>
</feature>
<dbReference type="InterPro" id="IPR019748">
    <property type="entry name" value="FERM_central"/>
</dbReference>
<dbReference type="PANTHER" id="PTHR46221">
    <property type="entry name" value="FERM AND PDZ DOMAIN-CONTAINING PROTEIN FAMILY MEMBER"/>
    <property type="match status" value="1"/>
</dbReference>
<evidence type="ECO:0000256" key="10">
    <source>
        <dbReference type="ARBA" id="ARBA00022741"/>
    </source>
</evidence>
<accession>A0A8I6S965</accession>
<dbReference type="Pfam" id="PF03623">
    <property type="entry name" value="Focal_AT"/>
    <property type="match status" value="1"/>
</dbReference>
<dbReference type="CTD" id="37233"/>
<comment type="catalytic activity">
    <reaction evidence="18">
        <text>L-tyrosyl-[protein] + ATP = O-phospho-L-tyrosyl-[protein] + ADP + H(+)</text>
        <dbReference type="Rhea" id="RHEA:10596"/>
        <dbReference type="Rhea" id="RHEA-COMP:10136"/>
        <dbReference type="Rhea" id="RHEA-COMP:20101"/>
        <dbReference type="ChEBI" id="CHEBI:15378"/>
        <dbReference type="ChEBI" id="CHEBI:30616"/>
        <dbReference type="ChEBI" id="CHEBI:46858"/>
        <dbReference type="ChEBI" id="CHEBI:61978"/>
        <dbReference type="ChEBI" id="CHEBI:456216"/>
        <dbReference type="EC" id="2.7.10.2"/>
    </reaction>
</comment>
<feature type="region of interest" description="Disordered" evidence="22">
    <location>
        <begin position="850"/>
        <end position="876"/>
    </location>
</feature>
<evidence type="ECO:0000256" key="13">
    <source>
        <dbReference type="ARBA" id="ARBA00022949"/>
    </source>
</evidence>
<dbReference type="GO" id="GO:0004715">
    <property type="term" value="F:non-membrane spanning protein tyrosine kinase activity"/>
    <property type="evidence" value="ECO:0007669"/>
    <property type="project" value="UniProtKB-EC"/>
</dbReference>
<evidence type="ECO:0000256" key="22">
    <source>
        <dbReference type="SAM" id="MobiDB-lite"/>
    </source>
</evidence>
<dbReference type="KEGG" id="clec:106672901"/>
<dbReference type="Pfam" id="PF18038">
    <property type="entry name" value="FERM_N_2"/>
    <property type="match status" value="1"/>
</dbReference>
<evidence type="ECO:0000256" key="1">
    <source>
        <dbReference type="ARBA" id="ARBA00004246"/>
    </source>
</evidence>
<evidence type="ECO:0000256" key="15">
    <source>
        <dbReference type="ARBA" id="ARBA00023136"/>
    </source>
</evidence>
<dbReference type="GO" id="GO:0007172">
    <property type="term" value="P:signal complex assembly"/>
    <property type="evidence" value="ECO:0007669"/>
    <property type="project" value="InterPro"/>
</dbReference>
<keyword evidence="10 20" id="KW-0547">Nucleotide-binding</keyword>
<evidence type="ECO:0000256" key="8">
    <source>
        <dbReference type="ARBA" id="ARBA00022553"/>
    </source>
</evidence>
<keyword evidence="16" id="KW-0829">Tyrosine-protein kinase</keyword>
<comment type="similarity">
    <text evidence="19">Belongs to the protein kinase superfamily. Tyr protein kinase family. Fes/fps subfamily.</text>
</comment>
<evidence type="ECO:0000256" key="11">
    <source>
        <dbReference type="ARBA" id="ARBA00022777"/>
    </source>
</evidence>
<dbReference type="Pfam" id="PF07714">
    <property type="entry name" value="PK_Tyr_Ser-Thr"/>
    <property type="match status" value="1"/>
</dbReference>
<evidence type="ECO:0000259" key="24">
    <source>
        <dbReference type="PROSITE" id="PS50057"/>
    </source>
</evidence>
<name>A0A8I6S965_CIMLE</name>
<dbReference type="Gene3D" id="2.30.29.30">
    <property type="entry name" value="Pleckstrin-homology domain (PH domain)/Phosphotyrosine-binding domain (PTB)"/>
    <property type="match status" value="1"/>
</dbReference>
<evidence type="ECO:0000256" key="18">
    <source>
        <dbReference type="ARBA" id="ARBA00051245"/>
    </source>
</evidence>
<dbReference type="AlphaFoldDB" id="A0A8I6S965"/>
<dbReference type="PROSITE" id="PS00107">
    <property type="entry name" value="PROTEIN_KINASE_ATP"/>
    <property type="match status" value="1"/>
</dbReference>
<evidence type="ECO:0000259" key="23">
    <source>
        <dbReference type="PROSITE" id="PS50011"/>
    </source>
</evidence>
<keyword evidence="9" id="KW-0808">Transferase</keyword>
<dbReference type="GO" id="GO:0005886">
    <property type="term" value="C:plasma membrane"/>
    <property type="evidence" value="ECO:0007669"/>
    <property type="project" value="UniProtKB-SubCell"/>
</dbReference>
<evidence type="ECO:0000256" key="7">
    <source>
        <dbReference type="ARBA" id="ARBA00022490"/>
    </source>
</evidence>
<dbReference type="Pfam" id="PF00373">
    <property type="entry name" value="FERM_M"/>
    <property type="match status" value="1"/>
</dbReference>
<dbReference type="InterPro" id="IPR000299">
    <property type="entry name" value="FERM_domain"/>
</dbReference>
<dbReference type="InterPro" id="IPR036137">
    <property type="entry name" value="Focal_adhe_kin_target_dom_sf"/>
</dbReference>
<dbReference type="SUPFAM" id="SSF68993">
    <property type="entry name" value="FAT domain of focal adhesion kinase"/>
    <property type="match status" value="1"/>
</dbReference>
<dbReference type="Gene3D" id="3.30.200.20">
    <property type="entry name" value="Phosphorylase Kinase, domain 1"/>
    <property type="match status" value="1"/>
</dbReference>
<keyword evidence="12 20" id="KW-0067">ATP-binding</keyword>
<dbReference type="SUPFAM" id="SSF56112">
    <property type="entry name" value="Protein kinase-like (PK-like)"/>
    <property type="match status" value="1"/>
</dbReference>
<dbReference type="InterPro" id="IPR008266">
    <property type="entry name" value="Tyr_kinase_AS"/>
</dbReference>
<dbReference type="InterPro" id="IPR041390">
    <property type="entry name" value="FADK_N"/>
</dbReference>
<evidence type="ECO:0000256" key="2">
    <source>
        <dbReference type="ARBA" id="ARBA00004316"/>
    </source>
</evidence>
<keyword evidence="6" id="KW-1003">Cell membrane</keyword>
<dbReference type="OrthoDB" id="9976756at2759"/>
<dbReference type="CDD" id="cd14473">
    <property type="entry name" value="FERM_B-lobe"/>
    <property type="match status" value="1"/>
</dbReference>
<dbReference type="SMART" id="SM00295">
    <property type="entry name" value="B41"/>
    <property type="match status" value="1"/>
</dbReference>
<keyword evidence="26" id="KW-1185">Reference proteome</keyword>
<dbReference type="InterPro" id="IPR001245">
    <property type="entry name" value="Ser-Thr/Tyr_kinase_cat_dom"/>
</dbReference>
<dbReference type="FunFam" id="3.30.200.20:FF:000194">
    <property type="entry name" value="protein-tyrosine kinase 2-beta isoform X1"/>
    <property type="match status" value="1"/>
</dbReference>
<dbReference type="GO" id="GO:0005737">
    <property type="term" value="C:cytoplasm"/>
    <property type="evidence" value="ECO:0007669"/>
    <property type="project" value="UniProtKB-SubCell"/>
</dbReference>
<dbReference type="InterPro" id="IPR041784">
    <property type="entry name" value="FAK1/PYK2_FERM_C"/>
</dbReference>
<protein>
    <recommendedName>
        <fullName evidence="5">non-specific protein-tyrosine kinase</fullName>
        <ecNumber evidence="5">2.7.10.2</ecNumber>
    </recommendedName>
</protein>
<dbReference type="Gene3D" id="1.20.120.330">
    <property type="entry name" value="Nucleotidyltransferases domain 2"/>
    <property type="match status" value="1"/>
</dbReference>
<feature type="domain" description="FERM" evidence="24">
    <location>
        <begin position="50"/>
        <end position="363"/>
    </location>
</feature>
<dbReference type="InterPro" id="IPR019749">
    <property type="entry name" value="Band_41_domain"/>
</dbReference>
<evidence type="ECO:0000256" key="19">
    <source>
        <dbReference type="ARBA" id="ARBA00061333"/>
    </source>
</evidence>
<dbReference type="EnsemblMetazoa" id="XM_014404700.2">
    <property type="protein sequence ID" value="XP_014260186.2"/>
    <property type="gene ID" value="LOC106672901"/>
</dbReference>
<dbReference type="SUPFAM" id="SSF50729">
    <property type="entry name" value="PH domain-like"/>
    <property type="match status" value="1"/>
</dbReference>
<feature type="domain" description="Protein kinase" evidence="23">
    <location>
        <begin position="437"/>
        <end position="695"/>
    </location>
</feature>
<dbReference type="Gene3D" id="1.10.510.10">
    <property type="entry name" value="Transferase(Phosphotransferase) domain 1"/>
    <property type="match status" value="1"/>
</dbReference>
<dbReference type="GO" id="GO:0030182">
    <property type="term" value="P:neuron differentiation"/>
    <property type="evidence" value="ECO:0007669"/>
    <property type="project" value="UniProtKB-ARBA"/>
</dbReference>
<keyword evidence="15" id="KW-0472">Membrane</keyword>
<dbReference type="InterPro" id="IPR005189">
    <property type="entry name" value="Focal_adhesion_kin_target_dom"/>
</dbReference>
<dbReference type="InterPro" id="IPR049385">
    <property type="entry name" value="FAK1-like_FERM_C"/>
</dbReference>
<evidence type="ECO:0000256" key="14">
    <source>
        <dbReference type="ARBA" id="ARBA00022999"/>
    </source>
</evidence>
<evidence type="ECO:0000256" key="6">
    <source>
        <dbReference type="ARBA" id="ARBA00022475"/>
    </source>
</evidence>
<dbReference type="FunFam" id="1.10.510.10:FF:000039">
    <property type="entry name" value="Focal adhesion kinase, isoform D"/>
    <property type="match status" value="1"/>
</dbReference>
<evidence type="ECO:0000256" key="4">
    <source>
        <dbReference type="ARBA" id="ARBA00004496"/>
    </source>
</evidence>
<keyword evidence="7" id="KW-0963">Cytoplasm</keyword>
<keyword evidence="13" id="KW-0965">Cell junction</keyword>
<evidence type="ECO:0000256" key="21">
    <source>
        <dbReference type="SAM" id="Coils"/>
    </source>
</evidence>
<dbReference type="SUPFAM" id="SSF47031">
    <property type="entry name" value="Second domain of FERM"/>
    <property type="match status" value="1"/>
</dbReference>
<dbReference type="InterPro" id="IPR011009">
    <property type="entry name" value="Kinase-like_dom_sf"/>
</dbReference>
<evidence type="ECO:0000256" key="3">
    <source>
        <dbReference type="ARBA" id="ARBA00004413"/>
    </source>
</evidence>
<evidence type="ECO:0000256" key="16">
    <source>
        <dbReference type="ARBA" id="ARBA00023137"/>
    </source>
</evidence>
<keyword evidence="21" id="KW-0175">Coiled coil</keyword>
<dbReference type="EC" id="2.7.10.2" evidence="5"/>
<dbReference type="OMA" id="HCTNTAE"/>
<dbReference type="GO" id="GO:0009887">
    <property type="term" value="P:animal organ morphogenesis"/>
    <property type="evidence" value="ECO:0007669"/>
    <property type="project" value="UniProtKB-ARBA"/>
</dbReference>
<evidence type="ECO:0000313" key="26">
    <source>
        <dbReference type="Proteomes" id="UP000494040"/>
    </source>
</evidence>
<dbReference type="InterPro" id="IPR000719">
    <property type="entry name" value="Prot_kinase_dom"/>
</dbReference>
<keyword evidence="14" id="KW-0727">SH2 domain</keyword>
<dbReference type="InterPro" id="IPR011993">
    <property type="entry name" value="PH-like_dom_sf"/>
</dbReference>
<evidence type="ECO:0000256" key="9">
    <source>
        <dbReference type="ARBA" id="ARBA00022679"/>
    </source>
</evidence>
<dbReference type="CDD" id="cd13190">
    <property type="entry name" value="FERM_C_FAK1"/>
    <property type="match status" value="1"/>
</dbReference>
<dbReference type="SUPFAM" id="SSF54236">
    <property type="entry name" value="Ubiquitin-like"/>
    <property type="match status" value="1"/>
</dbReference>
<proteinExistence type="inferred from homology"/>
<dbReference type="PROSITE" id="PS00109">
    <property type="entry name" value="PROTEIN_KINASE_TYR"/>
    <property type="match status" value="1"/>
</dbReference>
<dbReference type="PROSITE" id="PS50057">
    <property type="entry name" value="FERM_3"/>
    <property type="match status" value="1"/>
</dbReference>
<dbReference type="InterPro" id="IPR014352">
    <property type="entry name" value="FERM/acyl-CoA-bd_prot_sf"/>
</dbReference>
<sequence length="1033" mass="117752">MITAFCPPAKLRIMEFAKDFEYFKSLTLIRKHDENLEMASKNERSKDESSRIKVRLPNGTYQTVRYNDCVDVKTIISGVTGTLDGTRRRTECYGLRLRNSSGEVFWLHQDTSMGKVTQRYKDADECSYELRIRFVPQSLEELYDEDKFTSFLYFDQVRFDYLESAEASKIELDLAVTLACLCIRHHFRDVPGMSLEKKSNLEYLEKELGLRRFFPQKILDTQKSKTLRKLLQANYKKIGQSTEKEYLTHFFRAMLGVFRYDEERFQCSLGSGWSIPVELVVGPNSGIAYINHRSTTPVKMADFGKVENLQTLYSDCTSHPKALVRLAVSETSDPLTITFSSLAEAESLAHLLDGYWRLSDTSKLNPDKKKKDFIWDRTAAVWKRFPCHCVQKDLKKSKEKDGKTKSITSEDYAEIADEDGDYSTPGAKNYELRRSQIELGEIIGEGQFGDVHRGTCTTAKNTKIQVAVKTCKPDADMTITEVFLEEAYVMQQFDHKHIIKLIGVCTENPVCIVMELAKLGELRAYLNDNKSTLGLSTLLLYIYQLSTALSYLESKKFVHRDIAARNVLVASEDCVKLGDFGLSRWVEDQSYYKASRMKLPIKWMSPESINFRRFTTASDVWMFGVCMWEILSLGIKPFQGVRNNEVIGKLDNGERLGLPQGCPPRLYSLMVQCWQYEPSKRPKANQLKNSLYEIMMEEKNQQQETLKRENRRVQAMSWGSSVSDDKKEGGLTYIVAQDPQVLAQLMRESEVTKRLNPTLYTQAASPFNVLAVEITKRDEGYDKNTGSSSSSGLYGDLLAVERGVITPSAESEQEEIEKKMREQLREAEEDSRWLVEGENNLKKRLSIATSLSDESNEGASNSDSLTRSKKPEQVVRLKKMEPKPTADLDRTNDKVYECTKNVVKAVMALSQGVQDGHTDVYLSLVRKVGMELRSLLTSVDVLVEIFPESAIREVEMAHQVLGKDMSELINAMKLAQHYSTNTLDCYRKGMLCAAHVLAMDAKNLLDVVDRIRLEHEQVDALISAKHEAKEPQK</sequence>
<dbReference type="GO" id="GO:0005524">
    <property type="term" value="F:ATP binding"/>
    <property type="evidence" value="ECO:0007669"/>
    <property type="project" value="UniProtKB-UniRule"/>
</dbReference>
<keyword evidence="17" id="KW-0966">Cell projection</keyword>
<dbReference type="PRINTS" id="PR00109">
    <property type="entry name" value="TYRKINASE"/>
</dbReference>
<dbReference type="GO" id="GO:0042995">
    <property type="term" value="C:cell projection"/>
    <property type="evidence" value="ECO:0007669"/>
    <property type="project" value="UniProtKB-SubCell"/>
</dbReference>
<feature type="compositionally biased region" description="Polar residues" evidence="22">
    <location>
        <begin position="850"/>
        <end position="865"/>
    </location>
</feature>
<dbReference type="PROSITE" id="PS50011">
    <property type="entry name" value="PROTEIN_KINASE_DOM"/>
    <property type="match status" value="1"/>
</dbReference>
<dbReference type="Proteomes" id="UP000494040">
    <property type="component" value="Unassembled WGS sequence"/>
</dbReference>
<dbReference type="GeneID" id="106672901"/>
<evidence type="ECO:0000256" key="5">
    <source>
        <dbReference type="ARBA" id="ARBA00011903"/>
    </source>
</evidence>
<dbReference type="InterPro" id="IPR017441">
    <property type="entry name" value="Protein_kinase_ATP_BS"/>
</dbReference>
<dbReference type="GO" id="GO:0005925">
    <property type="term" value="C:focal adhesion"/>
    <property type="evidence" value="ECO:0007669"/>
    <property type="project" value="UniProtKB-SubCell"/>
</dbReference>
<dbReference type="InterPro" id="IPR020635">
    <property type="entry name" value="Tyr_kinase_cat_dom"/>
</dbReference>
<dbReference type="RefSeq" id="XP_014260186.2">
    <property type="nucleotide sequence ID" value="XM_014404700.2"/>
</dbReference>
<keyword evidence="11" id="KW-0418">Kinase</keyword>
<feature type="coiled-coil region" evidence="21">
    <location>
        <begin position="689"/>
        <end position="716"/>
    </location>
</feature>
<dbReference type="GO" id="GO:0008284">
    <property type="term" value="P:positive regulation of cell population proliferation"/>
    <property type="evidence" value="ECO:0007669"/>
    <property type="project" value="UniProtKB-ARBA"/>
</dbReference>
<comment type="subcellular location">
    <subcellularLocation>
        <location evidence="1">Cell junction</location>
        <location evidence="1">Focal adhesion</location>
    </subcellularLocation>
    <subcellularLocation>
        <location evidence="3">Cell membrane</location>
        <topology evidence="3">Peripheral membrane protein</topology>
        <orientation evidence="3">Cytoplasmic side</orientation>
    </subcellularLocation>
    <subcellularLocation>
        <location evidence="2">Cell projection</location>
    </subcellularLocation>
    <subcellularLocation>
        <location evidence="4">Cytoplasm</location>
    </subcellularLocation>
</comment>